<dbReference type="Proteomes" id="UP000037035">
    <property type="component" value="Unassembled WGS sequence"/>
</dbReference>
<keyword evidence="3" id="KW-1185">Reference proteome</keyword>
<dbReference type="AlphaFoldDB" id="A0A0L6UY79"/>
<reference evidence="2 3" key="1">
    <citation type="submission" date="2015-08" db="EMBL/GenBank/DDBJ databases">
        <title>Next Generation Sequencing and Analysis of the Genome of Puccinia sorghi L Schw, the Causal Agent of Maize Common Rust.</title>
        <authorList>
            <person name="Rochi L."/>
            <person name="Burguener G."/>
            <person name="Darino M."/>
            <person name="Turjanski A."/>
            <person name="Kreff E."/>
            <person name="Dieguez M.J."/>
            <person name="Sacco F."/>
        </authorList>
    </citation>
    <scope>NUCLEOTIDE SEQUENCE [LARGE SCALE GENOMIC DNA]</scope>
    <source>
        <strain evidence="2 3">RO10H11247</strain>
    </source>
</reference>
<organism evidence="2 3">
    <name type="scientific">Puccinia sorghi</name>
    <dbReference type="NCBI Taxonomy" id="27349"/>
    <lineage>
        <taxon>Eukaryota</taxon>
        <taxon>Fungi</taxon>
        <taxon>Dikarya</taxon>
        <taxon>Basidiomycota</taxon>
        <taxon>Pucciniomycotina</taxon>
        <taxon>Pucciniomycetes</taxon>
        <taxon>Pucciniales</taxon>
        <taxon>Pucciniaceae</taxon>
        <taxon>Puccinia</taxon>
    </lineage>
</organism>
<evidence type="ECO:0000256" key="1">
    <source>
        <dbReference type="SAM" id="Phobius"/>
    </source>
</evidence>
<keyword evidence="1" id="KW-0472">Membrane</keyword>
<protein>
    <submittedName>
        <fullName evidence="2">Uncharacterized protein</fullName>
    </submittedName>
</protein>
<feature type="transmembrane region" description="Helical" evidence="1">
    <location>
        <begin position="203"/>
        <end position="222"/>
    </location>
</feature>
<dbReference type="EMBL" id="LAVV01008193">
    <property type="protein sequence ID" value="KNZ53501.1"/>
    <property type="molecule type" value="Genomic_DNA"/>
</dbReference>
<feature type="transmembrane region" description="Helical" evidence="1">
    <location>
        <begin position="106"/>
        <end position="129"/>
    </location>
</feature>
<gene>
    <name evidence="2" type="ORF">VP01_3221g1</name>
</gene>
<feature type="transmembrane region" description="Helical" evidence="1">
    <location>
        <begin position="234"/>
        <end position="260"/>
    </location>
</feature>
<feature type="transmembrane region" description="Helical" evidence="1">
    <location>
        <begin position="280"/>
        <end position="297"/>
    </location>
</feature>
<accession>A0A0L6UY79</accession>
<sequence length="416" mass="48710">MCLNSCLIYQCSTLHNLNVPLCSTPFIKKLFLAIFPMLHSLNSLRFHILNTTLPFYKILNLPTFSLNMKPKTSIFFVNHSSSTLLCYHINIVDLPIYQPKQHPINFSVSCFLIFFLIILSYPLISLKYLCEKNTIWRLWYLLMIFRSELIQFRSLDILQWVFLVVNFLIDWCLDVAQDFCQKGSGGSGISCLEYQGGWVFKPYHFIFHLFFLIFFHFQIFFWDIFDKFVIGRFWGVRGGFLVWGGYLSALENSWGALGFFGRFWKVWVGWIGDLKGLGGLFYWDSLLWCPVALLDFIGDYLISCFFSSFGGFVWLFGEAVVVVVENLPLFRIILLTPVGQGIIGAPNPETQTFFFSHVWETDLHFLGVFLQAPFLFFKWFFLDCCFFVCESFVVFVFLYFLKEHHSKFDVKTCQVT</sequence>
<feature type="transmembrane region" description="Helical" evidence="1">
    <location>
        <begin position="379"/>
        <end position="401"/>
    </location>
</feature>
<keyword evidence="1" id="KW-0812">Transmembrane</keyword>
<keyword evidence="1" id="KW-1133">Transmembrane helix</keyword>
<comment type="caution">
    <text evidence="2">The sequence shown here is derived from an EMBL/GenBank/DDBJ whole genome shotgun (WGS) entry which is preliminary data.</text>
</comment>
<evidence type="ECO:0000313" key="3">
    <source>
        <dbReference type="Proteomes" id="UP000037035"/>
    </source>
</evidence>
<evidence type="ECO:0000313" key="2">
    <source>
        <dbReference type="EMBL" id="KNZ53501.1"/>
    </source>
</evidence>
<proteinExistence type="predicted"/>
<dbReference type="VEuPathDB" id="FungiDB:VP01_3221g1"/>
<name>A0A0L6UY79_9BASI</name>
<feature type="transmembrane region" description="Helical" evidence="1">
    <location>
        <begin position="304"/>
        <end position="324"/>
    </location>
</feature>